<dbReference type="OMA" id="HKNRHVF"/>
<dbReference type="Pfam" id="PF10217">
    <property type="entry name" value="DUF2039"/>
    <property type="match status" value="1"/>
</dbReference>
<proteinExistence type="predicted"/>
<dbReference type="PANTHER" id="PTHR22876">
    <property type="entry name" value="ZGC:101016"/>
    <property type="match status" value="1"/>
</dbReference>
<gene>
    <name evidence="2" type="primary">LOC100740477</name>
</gene>
<dbReference type="AlphaFoldDB" id="A0A6P8LKL3"/>
<organism evidence="1 2">
    <name type="scientific">Bombus impatiens</name>
    <name type="common">Bumblebee</name>
    <dbReference type="NCBI Taxonomy" id="132113"/>
    <lineage>
        <taxon>Eukaryota</taxon>
        <taxon>Metazoa</taxon>
        <taxon>Ecdysozoa</taxon>
        <taxon>Arthropoda</taxon>
        <taxon>Hexapoda</taxon>
        <taxon>Insecta</taxon>
        <taxon>Pterygota</taxon>
        <taxon>Neoptera</taxon>
        <taxon>Endopterygota</taxon>
        <taxon>Hymenoptera</taxon>
        <taxon>Apocrita</taxon>
        <taxon>Aculeata</taxon>
        <taxon>Apoidea</taxon>
        <taxon>Anthophila</taxon>
        <taxon>Apidae</taxon>
        <taxon>Bombus</taxon>
        <taxon>Pyrobombus</taxon>
    </lineage>
</organism>
<dbReference type="KEGG" id="bim:100740477"/>
<accession>A0A6P8LKL3</accession>
<sequence length="210" mass="24466">MSTQRGNANRSRPQKYQNQTVFKNDLHDTSNKTKYINSIQVVHVCERCKQIIEWKIKYKKYKPLKAAAKCIKCEQKTIKHAYHNICIPCAIQYKVCPKCGNKSNIVKEEPGIEETNKLDMELQNLLKGLSERKRRTFIRYMNKNATSNKNKCIKENREEATNEEKEPKDNCIKKEILSKENLLLKLKSLMIKDDDNGLDIVNDTDSDLSI</sequence>
<evidence type="ECO:0000313" key="2">
    <source>
        <dbReference type="RefSeq" id="XP_033179647.1"/>
    </source>
</evidence>
<dbReference type="InterPro" id="IPR019351">
    <property type="entry name" value="DUF2039"/>
</dbReference>
<dbReference type="PANTHER" id="PTHR22876:SF5">
    <property type="entry name" value="CHROMOSOME 9 OPEN READING FRAME 85"/>
    <property type="match status" value="1"/>
</dbReference>
<dbReference type="OrthoDB" id="250548at2759"/>
<keyword evidence="1" id="KW-1185">Reference proteome</keyword>
<name>A0A6P8LKL3_BOMIM</name>
<reference evidence="2" key="1">
    <citation type="submission" date="2025-08" db="UniProtKB">
        <authorList>
            <consortium name="RefSeq"/>
        </authorList>
    </citation>
    <scope>IDENTIFICATION</scope>
</reference>
<dbReference type="RefSeq" id="XP_033179647.1">
    <property type="nucleotide sequence ID" value="XM_033323756.1"/>
</dbReference>
<dbReference type="Proteomes" id="UP000515180">
    <property type="component" value="Unplaced"/>
</dbReference>
<dbReference type="GeneID" id="100740477"/>
<evidence type="ECO:0000313" key="1">
    <source>
        <dbReference type="Proteomes" id="UP000515180"/>
    </source>
</evidence>
<protein>
    <submittedName>
        <fullName evidence="2">Uncharacterized protein C9orf85 homolog</fullName>
    </submittedName>
</protein>